<gene>
    <name evidence="1" type="ORF">BCM02_110350</name>
</gene>
<organism evidence="1 2">
    <name type="scientific">Paenibacillus methanolicus</name>
    <dbReference type="NCBI Taxonomy" id="582686"/>
    <lineage>
        <taxon>Bacteria</taxon>
        <taxon>Bacillati</taxon>
        <taxon>Bacillota</taxon>
        <taxon>Bacilli</taxon>
        <taxon>Bacillales</taxon>
        <taxon>Paenibacillaceae</taxon>
        <taxon>Paenibacillus</taxon>
    </lineage>
</organism>
<dbReference type="RefSeq" id="WP_246183551.1">
    <property type="nucleotide sequence ID" value="NZ_VNHS01000010.1"/>
</dbReference>
<dbReference type="AlphaFoldDB" id="A0A5S5BWL0"/>
<dbReference type="Proteomes" id="UP000323257">
    <property type="component" value="Unassembled WGS sequence"/>
</dbReference>
<dbReference type="InterPro" id="IPR016193">
    <property type="entry name" value="Cytidine_deaminase-like"/>
</dbReference>
<accession>A0A5S5BWL0</accession>
<keyword evidence="2" id="KW-1185">Reference proteome</keyword>
<dbReference type="EMBL" id="VNHS01000010">
    <property type="protein sequence ID" value="TYP71394.1"/>
    <property type="molecule type" value="Genomic_DNA"/>
</dbReference>
<evidence type="ECO:0000313" key="2">
    <source>
        <dbReference type="Proteomes" id="UP000323257"/>
    </source>
</evidence>
<sequence>MEAASKRYAIEQLRDCTLYTSDEPCAMRAGSIYWGTSGAPYTRFRGKDWRS</sequence>
<reference evidence="1 2" key="1">
    <citation type="submission" date="2019-07" db="EMBL/GenBank/DDBJ databases">
        <title>Genomic Encyclopedia of Type Strains, Phase III (KMG-III): the genomes of soil and plant-associated and newly described type strains.</title>
        <authorList>
            <person name="Whitman W."/>
        </authorList>
    </citation>
    <scope>NUCLEOTIDE SEQUENCE [LARGE SCALE GENOMIC DNA]</scope>
    <source>
        <strain evidence="1 2">BL24</strain>
    </source>
</reference>
<evidence type="ECO:0000313" key="1">
    <source>
        <dbReference type="EMBL" id="TYP71394.1"/>
    </source>
</evidence>
<comment type="caution">
    <text evidence="1">The sequence shown here is derived from an EMBL/GenBank/DDBJ whole genome shotgun (WGS) entry which is preliminary data.</text>
</comment>
<protein>
    <submittedName>
        <fullName evidence="1">Uncharacterized protein</fullName>
    </submittedName>
</protein>
<dbReference type="GO" id="GO:0003824">
    <property type="term" value="F:catalytic activity"/>
    <property type="evidence" value="ECO:0007669"/>
    <property type="project" value="InterPro"/>
</dbReference>
<name>A0A5S5BWL0_9BACL</name>
<dbReference type="SUPFAM" id="SSF53927">
    <property type="entry name" value="Cytidine deaminase-like"/>
    <property type="match status" value="1"/>
</dbReference>
<dbReference type="Gene3D" id="3.40.140.10">
    <property type="entry name" value="Cytidine Deaminase, domain 2"/>
    <property type="match status" value="1"/>
</dbReference>
<proteinExistence type="predicted"/>